<keyword evidence="10" id="KW-1185">Reference proteome</keyword>
<sequence length="100" mass="11222">MYKILVLCDAGVSSNRFIDKMKQEIEHQKLNCILKSGAISDFYELGKNMDMVLLSPQVRFNSQKVKKMLPEVKVEVISVNDFGTLNIANVINCVAKLSGE</sequence>
<evidence type="ECO:0000313" key="10">
    <source>
        <dbReference type="Proteomes" id="UP001230220"/>
    </source>
</evidence>
<keyword evidence="5" id="KW-0598">Phosphotransferase system</keyword>
<dbReference type="InterPro" id="IPR036095">
    <property type="entry name" value="PTS_EIIB-like_sf"/>
</dbReference>
<keyword evidence="1" id="KW-0813">Transport</keyword>
<keyword evidence="4" id="KW-0808">Transferase</keyword>
<dbReference type="RefSeq" id="WP_307405867.1">
    <property type="nucleotide sequence ID" value="NZ_JAUSUR010000001.1"/>
</dbReference>
<evidence type="ECO:0000256" key="1">
    <source>
        <dbReference type="ARBA" id="ARBA00022448"/>
    </source>
</evidence>
<dbReference type="PANTHER" id="PTHR34581">
    <property type="entry name" value="PTS SYSTEM N,N'-DIACETYLCHITOBIOSE-SPECIFIC EIIB COMPONENT"/>
    <property type="match status" value="1"/>
</dbReference>
<dbReference type="EMBL" id="JAUSUR010000001">
    <property type="protein sequence ID" value="MDQ0360182.1"/>
    <property type="molecule type" value="Genomic_DNA"/>
</dbReference>
<gene>
    <name evidence="9" type="ORF">J2S15_000913</name>
</gene>
<dbReference type="PANTHER" id="PTHR34581:SF2">
    <property type="entry name" value="PTS SYSTEM N,N'-DIACETYLCHITOBIOSE-SPECIFIC EIIB COMPONENT"/>
    <property type="match status" value="1"/>
</dbReference>
<evidence type="ECO:0000313" key="9">
    <source>
        <dbReference type="EMBL" id="MDQ0360182.1"/>
    </source>
</evidence>
<dbReference type="PROSITE" id="PS51100">
    <property type="entry name" value="PTS_EIIB_TYPE_3"/>
    <property type="match status" value="1"/>
</dbReference>
<evidence type="ECO:0000256" key="3">
    <source>
        <dbReference type="ARBA" id="ARBA00022597"/>
    </source>
</evidence>
<dbReference type="Pfam" id="PF02302">
    <property type="entry name" value="PTS_IIB"/>
    <property type="match status" value="1"/>
</dbReference>
<evidence type="ECO:0000256" key="2">
    <source>
        <dbReference type="ARBA" id="ARBA00022553"/>
    </source>
</evidence>
<comment type="caution">
    <text evidence="9">The sequence shown here is derived from an EMBL/GenBank/DDBJ whole genome shotgun (WGS) entry which is preliminary data.</text>
</comment>
<accession>A0ABU0DZW3</accession>
<evidence type="ECO:0000256" key="4">
    <source>
        <dbReference type="ARBA" id="ARBA00022679"/>
    </source>
</evidence>
<keyword evidence="2" id="KW-0597">Phosphoprotein</keyword>
<dbReference type="SUPFAM" id="SSF52794">
    <property type="entry name" value="PTS system IIB component-like"/>
    <property type="match status" value="1"/>
</dbReference>
<evidence type="ECO:0000256" key="6">
    <source>
        <dbReference type="ARBA" id="ARBA00022777"/>
    </source>
</evidence>
<feature type="modified residue" description="Phosphocysteine; by EIIA" evidence="7">
    <location>
        <position position="8"/>
    </location>
</feature>
<protein>
    <submittedName>
        <fullName evidence="9">PTS system cellobiose-specific IIB component</fullName>
    </submittedName>
</protein>
<evidence type="ECO:0000256" key="7">
    <source>
        <dbReference type="PROSITE-ProRule" id="PRU00423"/>
    </source>
</evidence>
<reference evidence="9 10" key="1">
    <citation type="submission" date="2023-07" db="EMBL/GenBank/DDBJ databases">
        <title>Genomic Encyclopedia of Type Strains, Phase IV (KMG-IV): sequencing the most valuable type-strain genomes for metagenomic binning, comparative biology and taxonomic classification.</title>
        <authorList>
            <person name="Goeker M."/>
        </authorList>
    </citation>
    <scope>NUCLEOTIDE SEQUENCE [LARGE SCALE GENOMIC DNA]</scope>
    <source>
        <strain evidence="9 10">DSM 16784</strain>
    </source>
</reference>
<dbReference type="Gene3D" id="3.40.50.2300">
    <property type="match status" value="1"/>
</dbReference>
<keyword evidence="3" id="KW-0762">Sugar transport</keyword>
<dbReference type="Proteomes" id="UP001230220">
    <property type="component" value="Unassembled WGS sequence"/>
</dbReference>
<proteinExistence type="predicted"/>
<organism evidence="9 10">
    <name type="scientific">Breznakia pachnodae</name>
    <dbReference type="NCBI Taxonomy" id="265178"/>
    <lineage>
        <taxon>Bacteria</taxon>
        <taxon>Bacillati</taxon>
        <taxon>Bacillota</taxon>
        <taxon>Erysipelotrichia</taxon>
        <taxon>Erysipelotrichales</taxon>
        <taxon>Erysipelotrichaceae</taxon>
        <taxon>Breznakia</taxon>
    </lineage>
</organism>
<dbReference type="InterPro" id="IPR003501">
    <property type="entry name" value="PTS_EIIB_2/3"/>
</dbReference>
<dbReference type="InterPro" id="IPR013012">
    <property type="entry name" value="PTS_EIIB_3"/>
</dbReference>
<feature type="domain" description="PTS EIIB type-3" evidence="8">
    <location>
        <begin position="1"/>
        <end position="100"/>
    </location>
</feature>
<name>A0ABU0DZW3_9FIRM</name>
<keyword evidence="6" id="KW-0418">Kinase</keyword>
<dbReference type="InterPro" id="IPR051819">
    <property type="entry name" value="PTS_sugar-specific_EIIB"/>
</dbReference>
<evidence type="ECO:0000256" key="5">
    <source>
        <dbReference type="ARBA" id="ARBA00022683"/>
    </source>
</evidence>
<evidence type="ECO:0000259" key="8">
    <source>
        <dbReference type="PROSITE" id="PS51100"/>
    </source>
</evidence>